<proteinExistence type="predicted"/>
<dbReference type="FunCoup" id="A0A251UZ24">
    <property type="interactions" value="700"/>
</dbReference>
<gene>
    <name evidence="1" type="ORF">HannXRQ_Chr04g0107331</name>
</gene>
<evidence type="ECO:0000313" key="2">
    <source>
        <dbReference type="Proteomes" id="UP000215914"/>
    </source>
</evidence>
<dbReference type="STRING" id="4232.A0A251UZ24"/>
<dbReference type="OMA" id="FANMEIE"/>
<dbReference type="EMBL" id="CM007893">
    <property type="protein sequence ID" value="OTG28096.1"/>
    <property type="molecule type" value="Genomic_DNA"/>
</dbReference>
<reference evidence="2" key="1">
    <citation type="journal article" date="2017" name="Nature">
        <title>The sunflower genome provides insights into oil metabolism, flowering and Asterid evolution.</title>
        <authorList>
            <person name="Badouin H."/>
            <person name="Gouzy J."/>
            <person name="Grassa C.J."/>
            <person name="Murat F."/>
            <person name="Staton S.E."/>
            <person name="Cottret L."/>
            <person name="Lelandais-Briere C."/>
            <person name="Owens G.L."/>
            <person name="Carrere S."/>
            <person name="Mayjonade B."/>
            <person name="Legrand L."/>
            <person name="Gill N."/>
            <person name="Kane N.C."/>
            <person name="Bowers J.E."/>
            <person name="Hubner S."/>
            <person name="Bellec A."/>
            <person name="Berard A."/>
            <person name="Berges H."/>
            <person name="Blanchet N."/>
            <person name="Boniface M.C."/>
            <person name="Brunel D."/>
            <person name="Catrice O."/>
            <person name="Chaidir N."/>
            <person name="Claudel C."/>
            <person name="Donnadieu C."/>
            <person name="Faraut T."/>
            <person name="Fievet G."/>
            <person name="Helmstetter N."/>
            <person name="King M."/>
            <person name="Knapp S.J."/>
            <person name="Lai Z."/>
            <person name="Le Paslier M.C."/>
            <person name="Lippi Y."/>
            <person name="Lorenzon L."/>
            <person name="Mandel J.R."/>
            <person name="Marage G."/>
            <person name="Marchand G."/>
            <person name="Marquand E."/>
            <person name="Bret-Mestries E."/>
            <person name="Morien E."/>
            <person name="Nambeesan S."/>
            <person name="Nguyen T."/>
            <person name="Pegot-Espagnet P."/>
            <person name="Pouilly N."/>
            <person name="Raftis F."/>
            <person name="Sallet E."/>
            <person name="Schiex T."/>
            <person name="Thomas J."/>
            <person name="Vandecasteele C."/>
            <person name="Vares D."/>
            <person name="Vear F."/>
            <person name="Vautrin S."/>
            <person name="Crespi M."/>
            <person name="Mangin B."/>
            <person name="Burke J.M."/>
            <person name="Salse J."/>
            <person name="Munos S."/>
            <person name="Vincourt P."/>
            <person name="Rieseberg L.H."/>
            <person name="Langlade N.B."/>
        </authorList>
    </citation>
    <scope>NUCLEOTIDE SEQUENCE [LARGE SCALE GENOMIC DNA]</scope>
    <source>
        <strain evidence="2">cv. SF193</strain>
    </source>
</reference>
<protein>
    <submittedName>
        <fullName evidence="1">Uncharacterized protein</fullName>
    </submittedName>
</protein>
<dbReference type="PANTHER" id="PTHR48237:SF1">
    <property type="entry name" value="SPC97_SPC98 FAMILY OF SPINDLE POLE BODY (SBP) COMPONENT"/>
    <property type="match status" value="1"/>
</dbReference>
<dbReference type="Proteomes" id="UP000215914">
    <property type="component" value="Chromosome 4"/>
</dbReference>
<name>A0A251UZ24_HELAN</name>
<evidence type="ECO:0000313" key="1">
    <source>
        <dbReference type="EMBL" id="OTG28096.1"/>
    </source>
</evidence>
<sequence length="172" mass="19913">MSVNRCSWVKTTRFVPMKKNGMLGKNRIEDIRWLCSLSNSELDILISLRKMATRRQSCILKKKGARKASVIKHKSLSKKFDLKMLRDLSFVLMQVVKEGLVDVPELAGLHVDNSNLAKYEISEEFWEMGVEELMAYIHPDKKKRISKLFGIDDSVRRKKRRLSSGKKTITID</sequence>
<dbReference type="InParanoid" id="A0A251UZ24"/>
<organism evidence="1 2">
    <name type="scientific">Helianthus annuus</name>
    <name type="common">Common sunflower</name>
    <dbReference type="NCBI Taxonomy" id="4232"/>
    <lineage>
        <taxon>Eukaryota</taxon>
        <taxon>Viridiplantae</taxon>
        <taxon>Streptophyta</taxon>
        <taxon>Embryophyta</taxon>
        <taxon>Tracheophyta</taxon>
        <taxon>Spermatophyta</taxon>
        <taxon>Magnoliopsida</taxon>
        <taxon>eudicotyledons</taxon>
        <taxon>Gunneridae</taxon>
        <taxon>Pentapetalae</taxon>
        <taxon>asterids</taxon>
        <taxon>campanulids</taxon>
        <taxon>Asterales</taxon>
        <taxon>Asteraceae</taxon>
        <taxon>Asteroideae</taxon>
        <taxon>Heliantheae alliance</taxon>
        <taxon>Heliantheae</taxon>
        <taxon>Helianthus</taxon>
    </lineage>
</organism>
<accession>A0A251UZ24</accession>
<dbReference type="AlphaFoldDB" id="A0A251UZ24"/>
<keyword evidence="2" id="KW-1185">Reference proteome</keyword>
<dbReference type="PANTHER" id="PTHR48237">
    <property type="entry name" value="GAMMA-TUBULIN COMPLEX COMPONENT"/>
    <property type="match status" value="1"/>
</dbReference>